<evidence type="ECO:0000313" key="1">
    <source>
        <dbReference type="EMBL" id="VDD50796.1"/>
    </source>
</evidence>
<dbReference type="EMBL" id="LR031878">
    <property type="protein sequence ID" value="VDD50796.1"/>
    <property type="molecule type" value="Genomic_DNA"/>
</dbReference>
<proteinExistence type="predicted"/>
<reference evidence="1" key="1">
    <citation type="submission" date="2018-11" db="EMBL/GenBank/DDBJ databases">
        <authorList>
            <consortium name="Genoscope - CEA"/>
            <person name="William W."/>
        </authorList>
    </citation>
    <scope>NUCLEOTIDE SEQUENCE</scope>
</reference>
<dbReference type="AlphaFoldDB" id="A0A3P6FPS8"/>
<protein>
    <submittedName>
        <fullName evidence="1">Uncharacterized protein</fullName>
    </submittedName>
</protein>
<name>A0A3P6FPS8_BRAOL</name>
<organism evidence="1">
    <name type="scientific">Brassica oleracea</name>
    <name type="common">Wild cabbage</name>
    <dbReference type="NCBI Taxonomy" id="3712"/>
    <lineage>
        <taxon>Eukaryota</taxon>
        <taxon>Viridiplantae</taxon>
        <taxon>Streptophyta</taxon>
        <taxon>Embryophyta</taxon>
        <taxon>Tracheophyta</taxon>
        <taxon>Spermatophyta</taxon>
        <taxon>Magnoliopsida</taxon>
        <taxon>eudicotyledons</taxon>
        <taxon>Gunneridae</taxon>
        <taxon>Pentapetalae</taxon>
        <taxon>rosids</taxon>
        <taxon>malvids</taxon>
        <taxon>Brassicales</taxon>
        <taxon>Brassicaceae</taxon>
        <taxon>Brassiceae</taxon>
        <taxon>Brassica</taxon>
    </lineage>
</organism>
<gene>
    <name evidence="1" type="ORF">BOLC1T03185H</name>
</gene>
<sequence length="33" mass="3750">MNYHVILPFQSGESVRIVAAEERVVQNYVVQSS</sequence>
<accession>A0A3P6FPS8</accession>